<gene>
    <name evidence="1" type="ORF">ACFPZF_25065</name>
</gene>
<comment type="caution">
    <text evidence="1">The sequence shown here is derived from an EMBL/GenBank/DDBJ whole genome shotgun (WGS) entry which is preliminary data.</text>
</comment>
<protein>
    <submittedName>
        <fullName evidence="1">Uncharacterized protein</fullName>
    </submittedName>
</protein>
<dbReference type="RefSeq" id="WP_346148124.1">
    <property type="nucleotide sequence ID" value="NZ_BAAAUA010000044.1"/>
</dbReference>
<keyword evidence="2" id="KW-1185">Reference proteome</keyword>
<sequence>MTTATFPERLLQPELTALAAFIRARVAELPENPNGRLEQRIAGSWEAREQAVAEALAGGIPHRMACWRALNEVARIWFEHPEHPDSARLEDLRARDPEAARREVDDVREWVSHQRDHVDIAGGEPGPLLSA</sequence>
<accession>A0ABW0VFK8</accession>
<evidence type="ECO:0000313" key="2">
    <source>
        <dbReference type="Proteomes" id="UP001596066"/>
    </source>
</evidence>
<organism evidence="1 2">
    <name type="scientific">Kitasatospora cinereorecta</name>
    <dbReference type="NCBI Taxonomy" id="285560"/>
    <lineage>
        <taxon>Bacteria</taxon>
        <taxon>Bacillati</taxon>
        <taxon>Actinomycetota</taxon>
        <taxon>Actinomycetes</taxon>
        <taxon>Kitasatosporales</taxon>
        <taxon>Streptomycetaceae</taxon>
        <taxon>Kitasatospora</taxon>
    </lineage>
</organism>
<reference evidence="2" key="1">
    <citation type="journal article" date="2019" name="Int. J. Syst. Evol. Microbiol.">
        <title>The Global Catalogue of Microorganisms (GCM) 10K type strain sequencing project: providing services to taxonomists for standard genome sequencing and annotation.</title>
        <authorList>
            <consortium name="The Broad Institute Genomics Platform"/>
            <consortium name="The Broad Institute Genome Sequencing Center for Infectious Disease"/>
            <person name="Wu L."/>
            <person name="Ma J."/>
        </authorList>
    </citation>
    <scope>NUCLEOTIDE SEQUENCE [LARGE SCALE GENOMIC DNA]</scope>
    <source>
        <strain evidence="2">CGMCC 4.1622</strain>
    </source>
</reference>
<dbReference type="EMBL" id="JBHSOC010000050">
    <property type="protein sequence ID" value="MFC5644617.1"/>
    <property type="molecule type" value="Genomic_DNA"/>
</dbReference>
<dbReference type="Proteomes" id="UP001596066">
    <property type="component" value="Unassembled WGS sequence"/>
</dbReference>
<evidence type="ECO:0000313" key="1">
    <source>
        <dbReference type="EMBL" id="MFC5644617.1"/>
    </source>
</evidence>
<proteinExistence type="predicted"/>
<name>A0ABW0VFK8_9ACTN</name>